<dbReference type="AlphaFoldDB" id="A0AAD6XGG4"/>
<evidence type="ECO:0000313" key="3">
    <source>
        <dbReference type="Proteomes" id="UP001222325"/>
    </source>
</evidence>
<feature type="compositionally biased region" description="Gly residues" evidence="1">
    <location>
        <begin position="264"/>
        <end position="276"/>
    </location>
</feature>
<protein>
    <submittedName>
        <fullName evidence="2">Uncharacterized protein</fullName>
    </submittedName>
</protein>
<evidence type="ECO:0000313" key="2">
    <source>
        <dbReference type="EMBL" id="KAJ7070428.1"/>
    </source>
</evidence>
<proteinExistence type="predicted"/>
<dbReference type="Proteomes" id="UP001222325">
    <property type="component" value="Unassembled WGS sequence"/>
</dbReference>
<evidence type="ECO:0000256" key="1">
    <source>
        <dbReference type="SAM" id="MobiDB-lite"/>
    </source>
</evidence>
<feature type="compositionally biased region" description="Polar residues" evidence="1">
    <location>
        <begin position="277"/>
        <end position="294"/>
    </location>
</feature>
<reference evidence="2" key="1">
    <citation type="submission" date="2023-03" db="EMBL/GenBank/DDBJ databases">
        <title>Massive genome expansion in bonnet fungi (Mycena s.s.) driven by repeated elements and novel gene families across ecological guilds.</title>
        <authorList>
            <consortium name="Lawrence Berkeley National Laboratory"/>
            <person name="Harder C.B."/>
            <person name="Miyauchi S."/>
            <person name="Viragh M."/>
            <person name="Kuo A."/>
            <person name="Thoen E."/>
            <person name="Andreopoulos B."/>
            <person name="Lu D."/>
            <person name="Skrede I."/>
            <person name="Drula E."/>
            <person name="Henrissat B."/>
            <person name="Morin E."/>
            <person name="Kohler A."/>
            <person name="Barry K."/>
            <person name="LaButti K."/>
            <person name="Morin E."/>
            <person name="Salamov A."/>
            <person name="Lipzen A."/>
            <person name="Mereny Z."/>
            <person name="Hegedus B."/>
            <person name="Baldrian P."/>
            <person name="Stursova M."/>
            <person name="Weitz H."/>
            <person name="Taylor A."/>
            <person name="Grigoriev I.V."/>
            <person name="Nagy L.G."/>
            <person name="Martin F."/>
            <person name="Kauserud H."/>
        </authorList>
    </citation>
    <scope>NUCLEOTIDE SEQUENCE</scope>
    <source>
        <strain evidence="2">CBHHK173m</strain>
    </source>
</reference>
<keyword evidence="3" id="KW-1185">Reference proteome</keyword>
<organism evidence="2 3">
    <name type="scientific">Mycena belliarum</name>
    <dbReference type="NCBI Taxonomy" id="1033014"/>
    <lineage>
        <taxon>Eukaryota</taxon>
        <taxon>Fungi</taxon>
        <taxon>Dikarya</taxon>
        <taxon>Basidiomycota</taxon>
        <taxon>Agaricomycotina</taxon>
        <taxon>Agaricomycetes</taxon>
        <taxon>Agaricomycetidae</taxon>
        <taxon>Agaricales</taxon>
        <taxon>Marasmiineae</taxon>
        <taxon>Mycenaceae</taxon>
        <taxon>Mycena</taxon>
    </lineage>
</organism>
<feature type="region of interest" description="Disordered" evidence="1">
    <location>
        <begin position="240"/>
        <end position="317"/>
    </location>
</feature>
<accession>A0AAD6XGG4</accession>
<dbReference type="EMBL" id="JARJCN010000129">
    <property type="protein sequence ID" value="KAJ7070428.1"/>
    <property type="molecule type" value="Genomic_DNA"/>
</dbReference>
<sequence>MQPSWPARLPSKDAALEFLANDATPAMLTAKLDSHFSPPDPNAYSQDFTAYHNDDGTPYYFYLLGRVSAAVTWLDANRLFRIDGGDINDERGWFHRQIQPVSEAIARDEADDYVNSRFYDPTSCTDADFDAGLRGTWLDIHVQSGNTAIHVNKGTGNDLLTVELPIATKDWPLRVGDWVVILATFHKRESHAFEFRHYEILARHLRILQFNGVTEGKTQTDGGPGSDSIDEATIVRIPQVQPSDSENESQSSSDATLPDTSGPGADGISGSNGSGTAGSDTTHAGIPTSSIQSRGQKRGRTRAENGNGPIKRGKGHF</sequence>
<comment type="caution">
    <text evidence="2">The sequence shown here is derived from an EMBL/GenBank/DDBJ whole genome shotgun (WGS) entry which is preliminary data.</text>
</comment>
<name>A0AAD6XGG4_9AGAR</name>
<gene>
    <name evidence="2" type="ORF">B0H15DRAFT_957683</name>
</gene>